<keyword evidence="3" id="KW-1185">Reference proteome</keyword>
<dbReference type="EMBL" id="CP015378">
    <property type="protein sequence ID" value="ANC77553.1"/>
    <property type="molecule type" value="Genomic_DNA"/>
</dbReference>
<evidence type="ECO:0000256" key="1">
    <source>
        <dbReference type="SAM" id="SignalP"/>
    </source>
</evidence>
<evidence type="ECO:0000313" key="2">
    <source>
        <dbReference type="EMBL" id="ANC77553.1"/>
    </source>
</evidence>
<organism evidence="2 3">
    <name type="scientific">Fictibacillus phosphorivorans</name>
    <dbReference type="NCBI Taxonomy" id="1221500"/>
    <lineage>
        <taxon>Bacteria</taxon>
        <taxon>Bacillati</taxon>
        <taxon>Bacillota</taxon>
        <taxon>Bacilli</taxon>
        <taxon>Bacillales</taxon>
        <taxon>Fictibacillaceae</taxon>
        <taxon>Fictibacillus</taxon>
    </lineage>
</organism>
<evidence type="ECO:0000313" key="3">
    <source>
        <dbReference type="Proteomes" id="UP000076623"/>
    </source>
</evidence>
<reference evidence="2 3" key="1">
    <citation type="submission" date="2016-04" db="EMBL/GenBank/DDBJ databases">
        <title>Complete genome sequence of Fictibacillus phosphorivorans G25-29, a strain toxic to nematodes.</title>
        <authorList>
            <person name="Zheng Z."/>
        </authorList>
    </citation>
    <scope>NUCLEOTIDE SEQUENCE [LARGE SCALE GENOMIC DNA]</scope>
    <source>
        <strain evidence="2 3">G25-29</strain>
    </source>
</reference>
<dbReference type="AlphaFoldDB" id="A0A160IMN7"/>
<dbReference type="Proteomes" id="UP000076623">
    <property type="component" value="Chromosome"/>
</dbReference>
<protein>
    <submittedName>
        <fullName evidence="2">Uncharacterized protein</fullName>
    </submittedName>
</protein>
<feature type="chain" id="PRO_5039101788" evidence="1">
    <location>
        <begin position="24"/>
        <end position="160"/>
    </location>
</feature>
<dbReference type="RefSeq" id="WP_066395331.1">
    <property type="nucleotide sequence ID" value="NZ_CP015378.1"/>
</dbReference>
<dbReference type="KEGG" id="fpn:ABE65_012395"/>
<accession>A0A160IMN7</accession>
<sequence length="160" mass="17871">MKTKQLFFVIVLFLFCITGCTTPFDGNGQKTEQNEKDFPPTVPGFIKIEGVRHEMEPGNYRWERKKGLETEAVTTDAASPYQIGEGFDAIEVKPGADIAIEIKDKPKLSVFPWDGDGSGKEIILDNNRLSAPASKGRYIYEVLAEWSNGEISYTFVVDVD</sequence>
<keyword evidence="1" id="KW-0732">Signal</keyword>
<gene>
    <name evidence="2" type="ORF">ABE65_012395</name>
</gene>
<feature type="signal peptide" evidence="1">
    <location>
        <begin position="1"/>
        <end position="23"/>
    </location>
</feature>
<proteinExistence type="predicted"/>
<name>A0A160IMN7_9BACL</name>
<dbReference type="STRING" id="1221500.ABE65_012395"/>